<organism evidence="5 6">
    <name type="scientific">Flexivirga caeni</name>
    <dbReference type="NCBI Taxonomy" id="2294115"/>
    <lineage>
        <taxon>Bacteria</taxon>
        <taxon>Bacillati</taxon>
        <taxon>Actinomycetota</taxon>
        <taxon>Actinomycetes</taxon>
        <taxon>Micrococcales</taxon>
        <taxon>Dermacoccaceae</taxon>
        <taxon>Flexivirga</taxon>
    </lineage>
</organism>
<gene>
    <name evidence="5" type="ORF">EFY87_03080</name>
</gene>
<keyword evidence="1" id="KW-0805">Transcription regulation</keyword>
<keyword evidence="2" id="KW-0238">DNA-binding</keyword>
<evidence type="ECO:0000259" key="4">
    <source>
        <dbReference type="PROSITE" id="PS50949"/>
    </source>
</evidence>
<evidence type="ECO:0000256" key="2">
    <source>
        <dbReference type="ARBA" id="ARBA00023125"/>
    </source>
</evidence>
<dbReference type="Pfam" id="PF00392">
    <property type="entry name" value="GntR"/>
    <property type="match status" value="1"/>
</dbReference>
<dbReference type="InterPro" id="IPR000524">
    <property type="entry name" value="Tscrpt_reg_HTH_GntR"/>
</dbReference>
<dbReference type="SUPFAM" id="SSF46785">
    <property type="entry name" value="Winged helix' DNA-binding domain"/>
    <property type="match status" value="1"/>
</dbReference>
<evidence type="ECO:0000313" key="5">
    <source>
        <dbReference type="EMBL" id="RNI24698.1"/>
    </source>
</evidence>
<dbReference type="SMART" id="SM00345">
    <property type="entry name" value="HTH_GNTR"/>
    <property type="match status" value="1"/>
</dbReference>
<dbReference type="InterPro" id="IPR036390">
    <property type="entry name" value="WH_DNA-bd_sf"/>
</dbReference>
<reference evidence="5 6" key="1">
    <citation type="submission" date="2018-11" db="EMBL/GenBank/DDBJ databases">
        <title>Draft genome of Simplicispira Flexivirga sp. BO-16.</title>
        <authorList>
            <person name="Im W.T."/>
        </authorList>
    </citation>
    <scope>NUCLEOTIDE SEQUENCE [LARGE SCALE GENOMIC DNA]</scope>
    <source>
        <strain evidence="5 6">BO-16</strain>
    </source>
</reference>
<dbReference type="AlphaFoldDB" id="A0A3M9MJ53"/>
<sequence length="217" mass="24243">MHRSQLSDDVATYLREQILAGGFVPGQAVRTEAVGRDLDVSATPVREALQALRVEGFLDLVPRKGFTVAPLTGEDIRDIFEAYALIAGELTARAAARVDPAQLQELRAVHEQLLESAKNGENERLEQLNHDFHRQVYLIAGSKRLRWALSSFAKYVPSTFYSQIDGWPEATAADHGEIFAALENHDADKARELMAQHVRDAGEKLSEYFAKRQRSTK</sequence>
<dbReference type="Gene3D" id="1.10.10.10">
    <property type="entry name" value="Winged helix-like DNA-binding domain superfamily/Winged helix DNA-binding domain"/>
    <property type="match status" value="1"/>
</dbReference>
<protein>
    <submittedName>
        <fullName evidence="5">GntR family transcriptional regulator</fullName>
    </submittedName>
</protein>
<dbReference type="OrthoDB" id="8680240at2"/>
<dbReference type="Gene3D" id="1.20.120.530">
    <property type="entry name" value="GntR ligand-binding domain-like"/>
    <property type="match status" value="1"/>
</dbReference>
<accession>A0A3M9MJ53</accession>
<evidence type="ECO:0000256" key="1">
    <source>
        <dbReference type="ARBA" id="ARBA00023015"/>
    </source>
</evidence>
<keyword evidence="3" id="KW-0804">Transcription</keyword>
<evidence type="ECO:0000313" key="6">
    <source>
        <dbReference type="Proteomes" id="UP000271678"/>
    </source>
</evidence>
<dbReference type="GO" id="GO:0003677">
    <property type="term" value="F:DNA binding"/>
    <property type="evidence" value="ECO:0007669"/>
    <property type="project" value="UniProtKB-KW"/>
</dbReference>
<keyword evidence="6" id="KW-1185">Reference proteome</keyword>
<dbReference type="Pfam" id="PF07729">
    <property type="entry name" value="FCD"/>
    <property type="match status" value="1"/>
</dbReference>
<name>A0A3M9MJ53_9MICO</name>
<dbReference type="PANTHER" id="PTHR43537:SF5">
    <property type="entry name" value="UXU OPERON TRANSCRIPTIONAL REGULATOR"/>
    <property type="match status" value="1"/>
</dbReference>
<dbReference type="CDD" id="cd07377">
    <property type="entry name" value="WHTH_GntR"/>
    <property type="match status" value="1"/>
</dbReference>
<dbReference type="PROSITE" id="PS50949">
    <property type="entry name" value="HTH_GNTR"/>
    <property type="match status" value="1"/>
</dbReference>
<dbReference type="InterPro" id="IPR011711">
    <property type="entry name" value="GntR_C"/>
</dbReference>
<comment type="caution">
    <text evidence="5">The sequence shown here is derived from an EMBL/GenBank/DDBJ whole genome shotgun (WGS) entry which is preliminary data.</text>
</comment>
<evidence type="ECO:0000256" key="3">
    <source>
        <dbReference type="ARBA" id="ARBA00023163"/>
    </source>
</evidence>
<feature type="domain" description="HTH gntR-type" evidence="4">
    <location>
        <begin position="4"/>
        <end position="71"/>
    </location>
</feature>
<dbReference type="GO" id="GO:0003700">
    <property type="term" value="F:DNA-binding transcription factor activity"/>
    <property type="evidence" value="ECO:0007669"/>
    <property type="project" value="InterPro"/>
</dbReference>
<dbReference type="InterPro" id="IPR008920">
    <property type="entry name" value="TF_FadR/GntR_C"/>
</dbReference>
<dbReference type="RefSeq" id="WP_123269990.1">
    <property type="nucleotide sequence ID" value="NZ_RJJQ01000002.1"/>
</dbReference>
<dbReference type="SUPFAM" id="SSF48008">
    <property type="entry name" value="GntR ligand-binding domain-like"/>
    <property type="match status" value="1"/>
</dbReference>
<proteinExistence type="predicted"/>
<dbReference type="InterPro" id="IPR036388">
    <property type="entry name" value="WH-like_DNA-bd_sf"/>
</dbReference>
<dbReference type="PANTHER" id="PTHR43537">
    <property type="entry name" value="TRANSCRIPTIONAL REGULATOR, GNTR FAMILY"/>
    <property type="match status" value="1"/>
</dbReference>
<dbReference type="EMBL" id="RJJQ01000002">
    <property type="protein sequence ID" value="RNI24698.1"/>
    <property type="molecule type" value="Genomic_DNA"/>
</dbReference>
<dbReference type="Proteomes" id="UP000271678">
    <property type="component" value="Unassembled WGS sequence"/>
</dbReference>
<dbReference type="SMART" id="SM00895">
    <property type="entry name" value="FCD"/>
    <property type="match status" value="1"/>
</dbReference>